<dbReference type="EMBL" id="CP012029">
    <property type="protein sequence ID" value="ALO26210.1"/>
    <property type="molecule type" value="Genomic_DNA"/>
</dbReference>
<sequence>MVRGIGNLWKINPTDLERKHPSYDRSPWTCFNTSIKENIDLRNLIQKGDRPHKF</sequence>
<dbReference type="PATRIC" id="fig|280505.15.peg.1897"/>
<protein>
    <submittedName>
        <fullName evidence="1">Uncharacterized protein</fullName>
    </submittedName>
</protein>
<evidence type="ECO:0000313" key="1">
    <source>
        <dbReference type="EMBL" id="ALO26210.1"/>
    </source>
</evidence>
<name>A0A0S2IRB7_LEPBO</name>
<proteinExistence type="predicted"/>
<dbReference type="AlphaFoldDB" id="A0A0S2IRB7"/>
<dbReference type="Proteomes" id="UP000058857">
    <property type="component" value="Chromosome 1"/>
</dbReference>
<organism evidence="1">
    <name type="scientific">Leptospira borgpetersenii serovar Ballum</name>
    <dbReference type="NCBI Taxonomy" id="280505"/>
    <lineage>
        <taxon>Bacteria</taxon>
        <taxon>Pseudomonadati</taxon>
        <taxon>Spirochaetota</taxon>
        <taxon>Spirochaetia</taxon>
        <taxon>Leptospirales</taxon>
        <taxon>Leptospiraceae</taxon>
        <taxon>Leptospira</taxon>
    </lineage>
</organism>
<accession>A0A0S2IRB7</accession>
<reference evidence="1 2" key="1">
    <citation type="journal article" date="2015" name="PLoS Negl. Trop. Dis.">
        <title>Distribution of Plasmids in Distinct Leptospira Pathogenic Species.</title>
        <authorList>
            <person name="Wang Y."/>
            <person name="Zhuang X."/>
            <person name="Zhong Y."/>
            <person name="Zhang C."/>
            <person name="Zhang Y."/>
            <person name="Zeng L."/>
            <person name="Zhu Y."/>
            <person name="He P."/>
            <person name="Dong K."/>
            <person name="Pal U."/>
            <person name="Guo X."/>
            <person name="Qin J."/>
        </authorList>
    </citation>
    <scope>NUCLEOTIDE SEQUENCE [LARGE SCALE GENOMIC DNA]</scope>
    <source>
        <strain evidence="1 2">56604</strain>
    </source>
</reference>
<gene>
    <name evidence="1" type="ORF">LBBP_01935</name>
</gene>
<evidence type="ECO:0000313" key="2">
    <source>
        <dbReference type="Proteomes" id="UP000058857"/>
    </source>
</evidence>